<keyword evidence="3" id="KW-0560">Oxidoreductase</keyword>
<dbReference type="InterPro" id="IPR016169">
    <property type="entry name" value="FAD-bd_PCMH_sub2"/>
</dbReference>
<feature type="non-terminal residue" evidence="5">
    <location>
        <position position="1"/>
    </location>
</feature>
<dbReference type="EMBL" id="UINC01019796">
    <property type="protein sequence ID" value="SVA83751.1"/>
    <property type="molecule type" value="Genomic_DNA"/>
</dbReference>
<evidence type="ECO:0000256" key="1">
    <source>
        <dbReference type="ARBA" id="ARBA00022630"/>
    </source>
</evidence>
<evidence type="ECO:0000313" key="5">
    <source>
        <dbReference type="EMBL" id="SVA83751.1"/>
    </source>
</evidence>
<name>A0A381Z487_9ZZZZ</name>
<gene>
    <name evidence="5" type="ORF">METZ01_LOCUS136605</name>
</gene>
<keyword evidence="1" id="KW-0285">Flavoprotein</keyword>
<dbReference type="SUPFAM" id="SSF55447">
    <property type="entry name" value="CO dehydrogenase flavoprotein C-terminal domain-like"/>
    <property type="match status" value="1"/>
</dbReference>
<dbReference type="InterPro" id="IPR051312">
    <property type="entry name" value="Diverse_Substr_Oxidored"/>
</dbReference>
<organism evidence="5">
    <name type="scientific">marine metagenome</name>
    <dbReference type="NCBI Taxonomy" id="408172"/>
    <lineage>
        <taxon>unclassified sequences</taxon>
        <taxon>metagenomes</taxon>
        <taxon>ecological metagenomes</taxon>
    </lineage>
</organism>
<dbReference type="InterPro" id="IPR036318">
    <property type="entry name" value="FAD-bd_PCMH-like_sf"/>
</dbReference>
<dbReference type="AlphaFoldDB" id="A0A381Z487"/>
<dbReference type="Pfam" id="PF00941">
    <property type="entry name" value="FAD_binding_5"/>
    <property type="match status" value="1"/>
</dbReference>
<dbReference type="PANTHER" id="PTHR42659">
    <property type="entry name" value="XANTHINE DEHYDROGENASE SUBUNIT C-RELATED"/>
    <property type="match status" value="1"/>
</dbReference>
<proteinExistence type="predicted"/>
<feature type="domain" description="FAD-binding PCMH-type" evidence="4">
    <location>
        <begin position="1"/>
        <end position="159"/>
    </location>
</feature>
<keyword evidence="2" id="KW-0274">FAD</keyword>
<dbReference type="PANTHER" id="PTHR42659:SF2">
    <property type="entry name" value="XANTHINE DEHYDROGENASE SUBUNIT C-RELATED"/>
    <property type="match status" value="1"/>
</dbReference>
<dbReference type="InterPro" id="IPR036683">
    <property type="entry name" value="CO_DH_flav_C_dom_sf"/>
</dbReference>
<evidence type="ECO:0000256" key="3">
    <source>
        <dbReference type="ARBA" id="ARBA00023002"/>
    </source>
</evidence>
<dbReference type="SUPFAM" id="SSF56176">
    <property type="entry name" value="FAD-binding/transporter-associated domain-like"/>
    <property type="match status" value="1"/>
</dbReference>
<dbReference type="InterPro" id="IPR005107">
    <property type="entry name" value="CO_DH_flav_C"/>
</dbReference>
<sequence length="267" mass="29219">NMNNITEVDGGLEIGANVTLRNVQKNQIIQQNYPCIAEAAGSVAGPTHQQYGTVGGNLCLDTRCLFYNQSEWWRQSNDYCLKERGDTCHVAPSGKRCFAAFSGDLAPSMLVYEAEINVVGPSGSRRIPLLELYRDDGMAHLTLGPGELVERVYLPMALAGDPSRYEKARIRGSIDFPLAGVAIRLRKGKGNAVEDVSIALTAVNPCPKIISGLQDLIDGNIGEDQLDFIRDTVRKQSKPMRTTTVAPWYRRRVVGAIARRLAAELSA</sequence>
<dbReference type="Gene3D" id="3.30.390.50">
    <property type="entry name" value="CO dehydrogenase flavoprotein, C-terminal domain"/>
    <property type="match status" value="1"/>
</dbReference>
<evidence type="ECO:0000259" key="4">
    <source>
        <dbReference type="PROSITE" id="PS51387"/>
    </source>
</evidence>
<dbReference type="InterPro" id="IPR002346">
    <property type="entry name" value="Mopterin_DH_FAD-bd"/>
</dbReference>
<accession>A0A381Z487</accession>
<dbReference type="Gene3D" id="3.30.465.10">
    <property type="match status" value="2"/>
</dbReference>
<dbReference type="SMART" id="SM01092">
    <property type="entry name" value="CO_deh_flav_C"/>
    <property type="match status" value="1"/>
</dbReference>
<reference evidence="5" key="1">
    <citation type="submission" date="2018-05" db="EMBL/GenBank/DDBJ databases">
        <authorList>
            <person name="Lanie J.A."/>
            <person name="Ng W.-L."/>
            <person name="Kazmierczak K.M."/>
            <person name="Andrzejewski T.M."/>
            <person name="Davidsen T.M."/>
            <person name="Wayne K.J."/>
            <person name="Tettelin H."/>
            <person name="Glass J.I."/>
            <person name="Rusch D."/>
            <person name="Podicherti R."/>
            <person name="Tsui H.-C.T."/>
            <person name="Winkler M.E."/>
        </authorList>
    </citation>
    <scope>NUCLEOTIDE SEQUENCE</scope>
</reference>
<dbReference type="Pfam" id="PF03450">
    <property type="entry name" value="CO_deh_flav_C"/>
    <property type="match status" value="1"/>
</dbReference>
<protein>
    <recommendedName>
        <fullName evidence="4">FAD-binding PCMH-type domain-containing protein</fullName>
    </recommendedName>
</protein>
<dbReference type="GO" id="GO:0016491">
    <property type="term" value="F:oxidoreductase activity"/>
    <property type="evidence" value="ECO:0007669"/>
    <property type="project" value="UniProtKB-KW"/>
</dbReference>
<evidence type="ECO:0000256" key="2">
    <source>
        <dbReference type="ARBA" id="ARBA00022827"/>
    </source>
</evidence>
<dbReference type="InterPro" id="IPR016166">
    <property type="entry name" value="FAD-bd_PCMH"/>
</dbReference>
<dbReference type="GO" id="GO:0071949">
    <property type="term" value="F:FAD binding"/>
    <property type="evidence" value="ECO:0007669"/>
    <property type="project" value="InterPro"/>
</dbReference>
<dbReference type="PROSITE" id="PS51387">
    <property type="entry name" value="FAD_PCMH"/>
    <property type="match status" value="1"/>
</dbReference>